<name>A0ABV5JS88_9ACTN</name>
<dbReference type="PANTHER" id="PTHR10587:SF134">
    <property type="entry name" value="SECRETED PROTEIN"/>
    <property type="match status" value="1"/>
</dbReference>
<dbReference type="PANTHER" id="PTHR10587">
    <property type="entry name" value="GLYCOSYL TRANSFERASE-RELATED"/>
    <property type="match status" value="1"/>
</dbReference>
<reference evidence="2 3" key="1">
    <citation type="submission" date="2024-09" db="EMBL/GenBank/DDBJ databases">
        <authorList>
            <person name="Sun Q."/>
            <person name="Mori K."/>
        </authorList>
    </citation>
    <scope>NUCLEOTIDE SEQUENCE [LARGE SCALE GENOMIC DNA]</scope>
    <source>
        <strain evidence="2 3">CCM 7659</strain>
    </source>
</reference>
<keyword evidence="3" id="KW-1185">Reference proteome</keyword>
<dbReference type="InterPro" id="IPR002509">
    <property type="entry name" value="NODB_dom"/>
</dbReference>
<proteinExistence type="predicted"/>
<dbReference type="InterPro" id="IPR011330">
    <property type="entry name" value="Glyco_hydro/deAcase_b/a-brl"/>
</dbReference>
<gene>
    <name evidence="2" type="ORF">ACFFVD_12105</name>
</gene>
<comment type="caution">
    <text evidence="2">The sequence shown here is derived from an EMBL/GenBank/DDBJ whole genome shotgun (WGS) entry which is preliminary data.</text>
</comment>
<dbReference type="InterPro" id="IPR050248">
    <property type="entry name" value="Polysacc_deacetylase_ArnD"/>
</dbReference>
<protein>
    <submittedName>
        <fullName evidence="2">Polysaccharide deacetylase family protein</fullName>
    </submittedName>
</protein>
<evidence type="ECO:0000313" key="3">
    <source>
        <dbReference type="Proteomes" id="UP001589700"/>
    </source>
</evidence>
<dbReference type="Gene3D" id="3.20.20.370">
    <property type="entry name" value="Glycoside hydrolase/deacetylase"/>
    <property type="match status" value="1"/>
</dbReference>
<dbReference type="PROSITE" id="PS51677">
    <property type="entry name" value="NODB"/>
    <property type="match status" value="1"/>
</dbReference>
<dbReference type="Proteomes" id="UP001589700">
    <property type="component" value="Unassembled WGS sequence"/>
</dbReference>
<sequence>MWGTHLPGVTTHVDTTHKRRTIALTFDACGGSAGSGYDTELIATLHEYAVPATLFLNERWIHTHPVETARLVDDPLFQIENHGTLHLPLSVTGRSAYGITGTRDAADAALEIESNKEFLLNAFGVESSWFRSGTAHYDDIAVELAHRLAVRIAGFAVNADAGATAEASTVAANILAAEDGAIVLAHMNQPGNGTAAGTRRAVEQLHAENVDFVHLH</sequence>
<dbReference type="EMBL" id="JBHMDY010000006">
    <property type="protein sequence ID" value="MFB9260548.1"/>
    <property type="molecule type" value="Genomic_DNA"/>
</dbReference>
<dbReference type="SUPFAM" id="SSF88713">
    <property type="entry name" value="Glycoside hydrolase/deacetylase"/>
    <property type="match status" value="1"/>
</dbReference>
<dbReference type="RefSeq" id="WP_241729755.1">
    <property type="nucleotide sequence ID" value="NZ_JAALDM010000062.1"/>
</dbReference>
<organism evidence="2 3">
    <name type="scientific">Dietzia aerolata</name>
    <dbReference type="NCBI Taxonomy" id="595984"/>
    <lineage>
        <taxon>Bacteria</taxon>
        <taxon>Bacillati</taxon>
        <taxon>Actinomycetota</taxon>
        <taxon>Actinomycetes</taxon>
        <taxon>Mycobacteriales</taxon>
        <taxon>Dietziaceae</taxon>
        <taxon>Dietzia</taxon>
    </lineage>
</organism>
<feature type="domain" description="NodB homology" evidence="1">
    <location>
        <begin position="20"/>
        <end position="213"/>
    </location>
</feature>
<dbReference type="Pfam" id="PF01522">
    <property type="entry name" value="Polysacc_deac_1"/>
    <property type="match status" value="1"/>
</dbReference>
<evidence type="ECO:0000259" key="1">
    <source>
        <dbReference type="PROSITE" id="PS51677"/>
    </source>
</evidence>
<accession>A0ABV5JS88</accession>
<evidence type="ECO:0000313" key="2">
    <source>
        <dbReference type="EMBL" id="MFB9260548.1"/>
    </source>
</evidence>